<accession>A0ABS5V3T5</accession>
<keyword evidence="1" id="KW-0732">Signal</keyword>
<sequence>MFRFCVAAPLLCALTAQAETQSLNLFGQSLAFELPAGWKQASFEERPGVISAEFVPELENLNEWNSLICVQSFKVADAGMLPENFLDSLASSYAGACQGNVTYEKLGDVEVNGHRGVHGILGCSRMPNQHQSMENQRPFFSEPTGEVGYFSVISRPGQLLLLHKSMRGDVFQEDKVPLTGANHKAFISAMMPIKLL</sequence>
<gene>
    <name evidence="2" type="ORF">KJI95_08605</name>
</gene>
<protein>
    <submittedName>
        <fullName evidence="2">Uncharacterized protein</fullName>
    </submittedName>
</protein>
<evidence type="ECO:0000256" key="1">
    <source>
        <dbReference type="SAM" id="SignalP"/>
    </source>
</evidence>
<proteinExistence type="predicted"/>
<feature type="chain" id="PRO_5047369289" evidence="1">
    <location>
        <begin position="19"/>
        <end position="196"/>
    </location>
</feature>
<reference evidence="2 3" key="1">
    <citation type="submission" date="2021-05" db="EMBL/GenBank/DDBJ databases">
        <title>Shewanella sp. JM162201.</title>
        <authorList>
            <person name="Xu S."/>
            <person name="Li A."/>
        </authorList>
    </citation>
    <scope>NUCLEOTIDE SEQUENCE [LARGE SCALE GENOMIC DNA]</scope>
    <source>
        <strain evidence="2 3">JM162201</strain>
    </source>
</reference>
<dbReference type="Proteomes" id="UP001195903">
    <property type="component" value="Unassembled WGS sequence"/>
</dbReference>
<dbReference type="EMBL" id="JAHEPS010000002">
    <property type="protein sequence ID" value="MBT1444590.1"/>
    <property type="molecule type" value="Genomic_DNA"/>
</dbReference>
<feature type="signal peptide" evidence="1">
    <location>
        <begin position="1"/>
        <end position="18"/>
    </location>
</feature>
<organism evidence="2 3">
    <name type="scientific">Shewanella jiangmenensis</name>
    <dbReference type="NCBI Taxonomy" id="2837387"/>
    <lineage>
        <taxon>Bacteria</taxon>
        <taxon>Pseudomonadati</taxon>
        <taxon>Pseudomonadota</taxon>
        <taxon>Gammaproteobacteria</taxon>
        <taxon>Alteromonadales</taxon>
        <taxon>Shewanellaceae</taxon>
        <taxon>Shewanella</taxon>
    </lineage>
</organism>
<dbReference type="RefSeq" id="WP_214506764.1">
    <property type="nucleotide sequence ID" value="NZ_JAHEPS010000002.1"/>
</dbReference>
<keyword evidence="3" id="KW-1185">Reference proteome</keyword>
<name>A0ABS5V3T5_9GAMM</name>
<evidence type="ECO:0000313" key="3">
    <source>
        <dbReference type="Proteomes" id="UP001195903"/>
    </source>
</evidence>
<evidence type="ECO:0000313" key="2">
    <source>
        <dbReference type="EMBL" id="MBT1444590.1"/>
    </source>
</evidence>
<comment type="caution">
    <text evidence="2">The sequence shown here is derived from an EMBL/GenBank/DDBJ whole genome shotgun (WGS) entry which is preliminary data.</text>
</comment>